<reference evidence="2 3" key="1">
    <citation type="submission" date="2024-07" db="EMBL/GenBank/DDBJ databases">
        <authorList>
            <person name="Thanompreechachai J."/>
            <person name="Duangmal K."/>
        </authorList>
    </citation>
    <scope>NUCLEOTIDE SEQUENCE [LARGE SCALE GENOMIC DNA]</scope>
    <source>
        <strain evidence="2 3">KCTC 19886</strain>
    </source>
</reference>
<dbReference type="GO" id="GO:0016746">
    <property type="term" value="F:acyltransferase activity"/>
    <property type="evidence" value="ECO:0007669"/>
    <property type="project" value="UniProtKB-KW"/>
</dbReference>
<name>A0ABV3P6Y3_9ACTN</name>
<proteinExistence type="predicted"/>
<evidence type="ECO:0000313" key="2">
    <source>
        <dbReference type="EMBL" id="MEW9265384.1"/>
    </source>
</evidence>
<comment type="caution">
    <text evidence="2">The sequence shown here is derived from an EMBL/GenBank/DDBJ whole genome shotgun (WGS) entry which is preliminary data.</text>
</comment>
<keyword evidence="3" id="KW-1185">Reference proteome</keyword>
<dbReference type="InterPro" id="IPR016181">
    <property type="entry name" value="Acyl_CoA_acyltransferase"/>
</dbReference>
<dbReference type="Proteomes" id="UP001555826">
    <property type="component" value="Unassembled WGS sequence"/>
</dbReference>
<dbReference type="SUPFAM" id="SSF55729">
    <property type="entry name" value="Acyl-CoA N-acyltransferases (Nat)"/>
    <property type="match status" value="1"/>
</dbReference>
<sequence>MTLPPSPAPSRTGVPTPSLVTRVVTAADPVPGWEELTAATGALFAGPAWVSATTVLGGPVRVATVRGGDAPDSPLLGVLPFVVDETPLPGVAGRPVVRFAGTGPSDYGTVPVAPGADRRAVVAALLDAAVAAAGPAGPVLDLQQVSDLDPTAQDVRAWAAARGRRVRVRAQAETIRRTFGPEDGRESKNRRTKDRKTLKRLGELGTVEVCGELLPDPTDCSLTDGLLAELRAVDAAHPNADHRNQPWTGATGDLLALFLRTADPASRWLTGVRLDGRLVAYSFELVTDRVVATYLCSYRREVAEVGVGTLLLHDVRRRAYAHGAVVLDLLRGLEPYKFRLATSTHVSRRIVVLPDGRLRWTALGAALTWRQDLRPHVQRVRAWRSRRGTAPQDRPTSAE</sequence>
<organism evidence="2 3">
    <name type="scientific">Kineococcus endophyticus</name>
    <dbReference type="NCBI Taxonomy" id="1181883"/>
    <lineage>
        <taxon>Bacteria</taxon>
        <taxon>Bacillati</taxon>
        <taxon>Actinomycetota</taxon>
        <taxon>Actinomycetes</taxon>
        <taxon>Kineosporiales</taxon>
        <taxon>Kineosporiaceae</taxon>
        <taxon>Kineococcus</taxon>
    </lineage>
</organism>
<protein>
    <submittedName>
        <fullName evidence="2">GNAT family N-acetyltransferase</fullName>
        <ecNumber evidence="2">2.3.1.-</ecNumber>
    </submittedName>
</protein>
<accession>A0ABV3P6Y3</accession>
<dbReference type="EC" id="2.3.1.-" evidence="2"/>
<gene>
    <name evidence="2" type="ORF">AB1207_11545</name>
</gene>
<dbReference type="Pfam" id="PF13480">
    <property type="entry name" value="Acetyltransf_6"/>
    <property type="match status" value="1"/>
</dbReference>
<evidence type="ECO:0000313" key="3">
    <source>
        <dbReference type="Proteomes" id="UP001555826"/>
    </source>
</evidence>
<dbReference type="RefSeq" id="WP_367638434.1">
    <property type="nucleotide sequence ID" value="NZ_JBFNQN010000007.1"/>
</dbReference>
<dbReference type="InterPro" id="IPR038740">
    <property type="entry name" value="BioF2-like_GNAT_dom"/>
</dbReference>
<keyword evidence="2" id="KW-0808">Transferase</keyword>
<dbReference type="EMBL" id="JBFNQN010000007">
    <property type="protein sequence ID" value="MEW9265384.1"/>
    <property type="molecule type" value="Genomic_DNA"/>
</dbReference>
<evidence type="ECO:0000259" key="1">
    <source>
        <dbReference type="Pfam" id="PF13480"/>
    </source>
</evidence>
<keyword evidence="2" id="KW-0012">Acyltransferase</keyword>
<feature type="domain" description="BioF2-like acetyltransferase" evidence="1">
    <location>
        <begin position="188"/>
        <end position="337"/>
    </location>
</feature>